<comment type="caution">
    <text evidence="2">The sequence shown here is derived from an EMBL/GenBank/DDBJ whole genome shotgun (WGS) entry which is preliminary data.</text>
</comment>
<keyword evidence="3" id="KW-1185">Reference proteome</keyword>
<dbReference type="Proteomes" id="UP000216188">
    <property type="component" value="Unassembled WGS sequence"/>
</dbReference>
<reference evidence="1 4" key="2">
    <citation type="submission" date="2018-11" db="EMBL/GenBank/DDBJ databases">
        <title>Genome sequencing and analysis.</title>
        <authorList>
            <person name="Huang Y.-T."/>
        </authorList>
    </citation>
    <scope>NUCLEOTIDE SEQUENCE [LARGE SCALE GENOMIC DNA]</scope>
    <source>
        <strain evidence="1 4">SHIN</strain>
    </source>
</reference>
<dbReference type="AlphaFoldDB" id="A0A256GQ17"/>
<evidence type="ECO:0000313" key="2">
    <source>
        <dbReference type="EMBL" id="OYR29020.1"/>
    </source>
</evidence>
<name>A0A256GQ17_9HYPH</name>
<dbReference type="Proteomes" id="UP000526233">
    <property type="component" value="Unassembled WGS sequence"/>
</dbReference>
<dbReference type="EMBL" id="PKQI01000002">
    <property type="protein sequence ID" value="NNV21821.1"/>
    <property type="molecule type" value="Genomic_DNA"/>
</dbReference>
<sequence>MDDVIKIIIGNGGLSVNSGVSFFNVVNCTLYNEGYIQVISDTPSFVGSVEHALPGAIAHFANKNLK</sequence>
<evidence type="ECO:0000313" key="4">
    <source>
        <dbReference type="Proteomes" id="UP000526233"/>
    </source>
</evidence>
<proteinExistence type="predicted"/>
<evidence type="ECO:0000313" key="3">
    <source>
        <dbReference type="Proteomes" id="UP000216188"/>
    </source>
</evidence>
<gene>
    <name evidence="2" type="ORF">CEV34_1009</name>
    <name evidence="1" type="ORF">EHE22_15470</name>
</gene>
<dbReference type="EMBL" id="NNRM01000012">
    <property type="protein sequence ID" value="OYR29020.1"/>
    <property type="molecule type" value="Genomic_DNA"/>
</dbReference>
<organism evidence="2 3">
    <name type="scientific">Brucella pseudogrignonensis</name>
    <dbReference type="NCBI Taxonomy" id="419475"/>
    <lineage>
        <taxon>Bacteria</taxon>
        <taxon>Pseudomonadati</taxon>
        <taxon>Pseudomonadota</taxon>
        <taxon>Alphaproteobacteria</taxon>
        <taxon>Hyphomicrobiales</taxon>
        <taxon>Brucellaceae</taxon>
        <taxon>Brucella/Ochrobactrum group</taxon>
        <taxon>Brucella</taxon>
    </lineage>
</organism>
<reference evidence="2 3" key="1">
    <citation type="submission" date="2017-07" db="EMBL/GenBank/DDBJ databases">
        <title>Phylogenetic study on the rhizospheric bacterium Ochrobactrum sp. A44.</title>
        <authorList>
            <person name="Krzyzanowska D.M."/>
            <person name="Ossowicki A."/>
            <person name="Rajewska M."/>
            <person name="Maciag T."/>
            <person name="Kaczynski Z."/>
            <person name="Czerwicka M."/>
            <person name="Jafra S."/>
        </authorList>
    </citation>
    <scope>NUCLEOTIDE SEQUENCE [LARGE SCALE GENOMIC DNA]</scope>
    <source>
        <strain evidence="2 3">CCUG 30717</strain>
    </source>
</reference>
<dbReference type="RefSeq" id="WP_007876757.1">
    <property type="nucleotide sequence ID" value="NZ_CAXURC020000001.1"/>
</dbReference>
<protein>
    <submittedName>
        <fullName evidence="2">Uncharacterized protein</fullName>
    </submittedName>
</protein>
<evidence type="ECO:0000313" key="1">
    <source>
        <dbReference type="EMBL" id="NNV21821.1"/>
    </source>
</evidence>
<accession>A0A256GQ17</accession>